<dbReference type="Proteomes" id="UP000325315">
    <property type="component" value="Unassembled WGS sequence"/>
</dbReference>
<feature type="compositionally biased region" description="Low complexity" evidence="9">
    <location>
        <begin position="129"/>
        <end position="138"/>
    </location>
</feature>
<evidence type="ECO:0000259" key="10">
    <source>
        <dbReference type="PROSITE" id="PS50158"/>
    </source>
</evidence>
<dbReference type="Gene3D" id="3.10.20.370">
    <property type="match status" value="1"/>
</dbReference>
<evidence type="ECO:0000256" key="4">
    <source>
        <dbReference type="ARBA" id="ARBA00022722"/>
    </source>
</evidence>
<sequence>MTVSVYEREFVGLSKYAREWVPTEADMCKRFEEGLNEDIKNKRICGVGRSSNKAEELKRGSQRSNLRSLSPFVTSVGSVGSPKPRCNHCNKLHFGECRIRSGACFRCGSLDHYLRDCPEEPVKDTIQTSSSSNPVSRSRPPRHPDNFSGSRGVTKDSTDKSEARAPARTYAIRAREDASALDVITSTFSLLDTEIIALIDLGSTHSYICTNLVFEPPGQYVMVDKIYKNCPLMVKGYCFSANLILLPFDEFDVILGMDWLTQHDAVNGELLHVELDKLDGLFNVISAISAQKYIRKGYDTYLAYALDTKVSESKILSVSVVCEFPDVFPEELPGLPPLQELIDRGFARSGFSPWGAPVLFVKKKDGSLRLCIDYKQLNKVTIENKYPLPRIDDIFDQLRGATVFSKIDLRSGYYQLRVKESDVPKTTFKTRYRHCEFLVMPFGLKNTPAVFMDLMNMIFRPYLDRFVVVFIDDILVYSRDENEHAEHLIIVLQTLCEKQLYAKFSKTKFWLREVGFLGHIVSVEGIRVDLTKISTIVNWKPAKNVSEVRSFLGLARYYRRFVKGFSMIASSMTRLLQKDSFDKLKALLTKAPELVQPESGKEFIIYSDALLNGLGCVLMQEGKVIAYASKQLKPHEKNYVIHDLELACIVFALKIWQHYLFGEKCHIFTDHKSLKYLMSQKNLNLRQGRWLELLKDYDLVIDYHPGKANVVTDALCRKSLFTLRAMNTQLSFSDDGSIIAELKAKPTFLQQICEAQKDDSELQAKRIQCESTTDSEFQIGICVPKNSELIQKILLEAHNGNISIHPSSNKMYNDLKRMY</sequence>
<evidence type="ECO:0000256" key="6">
    <source>
        <dbReference type="ARBA" id="ARBA00022801"/>
    </source>
</evidence>
<evidence type="ECO:0000256" key="8">
    <source>
        <dbReference type="PROSITE-ProRule" id="PRU00047"/>
    </source>
</evidence>
<dbReference type="CDD" id="cd09274">
    <property type="entry name" value="RNase_HI_RT_Ty3"/>
    <property type="match status" value="1"/>
</dbReference>
<dbReference type="EC" id="2.7.7.49" evidence="1"/>
<keyword evidence="6" id="KW-0378">Hydrolase</keyword>
<dbReference type="Pfam" id="PF00078">
    <property type="entry name" value="RVT_1"/>
    <property type="match status" value="1"/>
</dbReference>
<keyword evidence="4" id="KW-0540">Nuclease</keyword>
<evidence type="ECO:0000256" key="5">
    <source>
        <dbReference type="ARBA" id="ARBA00022759"/>
    </source>
</evidence>
<evidence type="ECO:0000256" key="2">
    <source>
        <dbReference type="ARBA" id="ARBA00022679"/>
    </source>
</evidence>
<dbReference type="SMART" id="SM00343">
    <property type="entry name" value="ZnF_C2HC"/>
    <property type="match status" value="1"/>
</dbReference>
<dbReference type="InterPro" id="IPR021109">
    <property type="entry name" value="Peptidase_aspartic_dom_sf"/>
</dbReference>
<dbReference type="InterPro" id="IPR043128">
    <property type="entry name" value="Rev_trsase/Diguanyl_cyclase"/>
</dbReference>
<dbReference type="OrthoDB" id="415724at2759"/>
<dbReference type="PANTHER" id="PTHR37984">
    <property type="entry name" value="PROTEIN CBG26694"/>
    <property type="match status" value="1"/>
</dbReference>
<gene>
    <name evidence="12" type="ORF">EPI10_024431</name>
</gene>
<dbReference type="InterPro" id="IPR000477">
    <property type="entry name" value="RT_dom"/>
</dbReference>
<feature type="domain" description="Reverse transcriptase" evidence="11">
    <location>
        <begin position="342"/>
        <end position="521"/>
    </location>
</feature>
<dbReference type="InterPro" id="IPR041373">
    <property type="entry name" value="RT_RNaseH"/>
</dbReference>
<dbReference type="GO" id="GO:0003676">
    <property type="term" value="F:nucleic acid binding"/>
    <property type="evidence" value="ECO:0007669"/>
    <property type="project" value="InterPro"/>
</dbReference>
<dbReference type="GO" id="GO:0016787">
    <property type="term" value="F:hydrolase activity"/>
    <property type="evidence" value="ECO:0007669"/>
    <property type="project" value="UniProtKB-KW"/>
</dbReference>
<dbReference type="InterPro" id="IPR001878">
    <property type="entry name" value="Znf_CCHC"/>
</dbReference>
<evidence type="ECO:0000256" key="9">
    <source>
        <dbReference type="SAM" id="MobiDB-lite"/>
    </source>
</evidence>
<comment type="caution">
    <text evidence="12">The sequence shown here is derived from an EMBL/GenBank/DDBJ whole genome shotgun (WGS) entry which is preliminary data.</text>
</comment>
<dbReference type="FunFam" id="3.30.70.270:FF:000020">
    <property type="entry name" value="Transposon Tf2-6 polyprotein-like Protein"/>
    <property type="match status" value="1"/>
</dbReference>
<evidence type="ECO:0000313" key="12">
    <source>
        <dbReference type="EMBL" id="KAA3474110.1"/>
    </source>
</evidence>
<feature type="region of interest" description="Disordered" evidence="9">
    <location>
        <begin position="123"/>
        <end position="168"/>
    </location>
</feature>
<evidence type="ECO:0000313" key="13">
    <source>
        <dbReference type="Proteomes" id="UP000325315"/>
    </source>
</evidence>
<dbReference type="Pfam" id="PF00098">
    <property type="entry name" value="zf-CCHC"/>
    <property type="match status" value="1"/>
</dbReference>
<dbReference type="InterPro" id="IPR043502">
    <property type="entry name" value="DNA/RNA_pol_sf"/>
</dbReference>
<dbReference type="AlphaFoldDB" id="A0A5B6VXT1"/>
<dbReference type="Gene3D" id="4.10.60.10">
    <property type="entry name" value="Zinc finger, CCHC-type"/>
    <property type="match status" value="1"/>
</dbReference>
<keyword evidence="8" id="KW-0863">Zinc-finger</keyword>
<evidence type="ECO:0000259" key="11">
    <source>
        <dbReference type="PROSITE" id="PS50878"/>
    </source>
</evidence>
<organism evidence="12 13">
    <name type="scientific">Gossypium australe</name>
    <dbReference type="NCBI Taxonomy" id="47621"/>
    <lineage>
        <taxon>Eukaryota</taxon>
        <taxon>Viridiplantae</taxon>
        <taxon>Streptophyta</taxon>
        <taxon>Embryophyta</taxon>
        <taxon>Tracheophyta</taxon>
        <taxon>Spermatophyta</taxon>
        <taxon>Magnoliopsida</taxon>
        <taxon>eudicotyledons</taxon>
        <taxon>Gunneridae</taxon>
        <taxon>Pentapetalae</taxon>
        <taxon>rosids</taxon>
        <taxon>malvids</taxon>
        <taxon>Malvales</taxon>
        <taxon>Malvaceae</taxon>
        <taxon>Malvoideae</taxon>
        <taxon>Gossypium</taxon>
    </lineage>
</organism>
<dbReference type="Gene3D" id="2.40.70.10">
    <property type="entry name" value="Acid Proteases"/>
    <property type="match status" value="1"/>
</dbReference>
<dbReference type="Gene3D" id="3.30.70.270">
    <property type="match status" value="2"/>
</dbReference>
<dbReference type="CDD" id="cd01647">
    <property type="entry name" value="RT_LTR"/>
    <property type="match status" value="1"/>
</dbReference>
<evidence type="ECO:0000256" key="3">
    <source>
        <dbReference type="ARBA" id="ARBA00022695"/>
    </source>
</evidence>
<accession>A0A5B6VXT1</accession>
<evidence type="ECO:0000256" key="1">
    <source>
        <dbReference type="ARBA" id="ARBA00012493"/>
    </source>
</evidence>
<feature type="compositionally biased region" description="Basic and acidic residues" evidence="9">
    <location>
        <begin position="153"/>
        <end position="165"/>
    </location>
</feature>
<reference evidence="13" key="1">
    <citation type="journal article" date="2019" name="Plant Biotechnol. J.">
        <title>Genome sequencing of the Australian wild diploid species Gossypium australe highlights disease resistance and delayed gland morphogenesis.</title>
        <authorList>
            <person name="Cai Y."/>
            <person name="Cai X."/>
            <person name="Wang Q."/>
            <person name="Wang P."/>
            <person name="Zhang Y."/>
            <person name="Cai C."/>
            <person name="Xu Y."/>
            <person name="Wang K."/>
            <person name="Zhou Z."/>
            <person name="Wang C."/>
            <person name="Geng S."/>
            <person name="Li B."/>
            <person name="Dong Q."/>
            <person name="Hou Y."/>
            <person name="Wang H."/>
            <person name="Ai P."/>
            <person name="Liu Z."/>
            <person name="Yi F."/>
            <person name="Sun M."/>
            <person name="An G."/>
            <person name="Cheng J."/>
            <person name="Zhang Y."/>
            <person name="Shi Q."/>
            <person name="Xie Y."/>
            <person name="Shi X."/>
            <person name="Chang Y."/>
            <person name="Huang F."/>
            <person name="Chen Y."/>
            <person name="Hong S."/>
            <person name="Mi L."/>
            <person name="Sun Q."/>
            <person name="Zhang L."/>
            <person name="Zhou B."/>
            <person name="Peng R."/>
            <person name="Zhang X."/>
            <person name="Liu F."/>
        </authorList>
    </citation>
    <scope>NUCLEOTIDE SEQUENCE [LARGE SCALE GENOMIC DNA]</scope>
    <source>
        <strain evidence="13">cv. PA1801</strain>
    </source>
</reference>
<dbReference type="GO" id="GO:0004519">
    <property type="term" value="F:endonuclease activity"/>
    <property type="evidence" value="ECO:0007669"/>
    <property type="project" value="UniProtKB-KW"/>
</dbReference>
<dbReference type="EMBL" id="SMMG02000005">
    <property type="protein sequence ID" value="KAA3474110.1"/>
    <property type="molecule type" value="Genomic_DNA"/>
</dbReference>
<keyword evidence="3" id="KW-0548">Nucleotidyltransferase</keyword>
<keyword evidence="2" id="KW-0808">Transferase</keyword>
<dbReference type="Gene3D" id="3.10.10.10">
    <property type="entry name" value="HIV Type 1 Reverse Transcriptase, subunit A, domain 1"/>
    <property type="match status" value="1"/>
</dbReference>
<dbReference type="SUPFAM" id="SSF56672">
    <property type="entry name" value="DNA/RNA polymerases"/>
    <property type="match status" value="1"/>
</dbReference>
<keyword evidence="13" id="KW-1185">Reference proteome</keyword>
<dbReference type="Pfam" id="PF17917">
    <property type="entry name" value="RT_RNaseH"/>
    <property type="match status" value="1"/>
</dbReference>
<dbReference type="GO" id="GO:0003964">
    <property type="term" value="F:RNA-directed DNA polymerase activity"/>
    <property type="evidence" value="ECO:0007669"/>
    <property type="project" value="UniProtKB-KW"/>
</dbReference>
<dbReference type="GO" id="GO:0008270">
    <property type="term" value="F:zinc ion binding"/>
    <property type="evidence" value="ECO:0007669"/>
    <property type="project" value="UniProtKB-KW"/>
</dbReference>
<dbReference type="PROSITE" id="PS50878">
    <property type="entry name" value="RT_POL"/>
    <property type="match status" value="1"/>
</dbReference>
<keyword evidence="5" id="KW-0255">Endonuclease</keyword>
<evidence type="ECO:0000256" key="7">
    <source>
        <dbReference type="ARBA" id="ARBA00022918"/>
    </source>
</evidence>
<proteinExistence type="predicted"/>
<name>A0A5B6VXT1_9ROSI</name>
<dbReference type="InterPro" id="IPR050951">
    <property type="entry name" value="Retrovirus_Pol_polyprotein"/>
</dbReference>
<protein>
    <recommendedName>
        <fullName evidence="1">RNA-directed DNA polymerase</fullName>
        <ecNumber evidence="1">2.7.7.49</ecNumber>
    </recommendedName>
</protein>
<keyword evidence="8" id="KW-0862">Zinc</keyword>
<dbReference type="CDD" id="cd00303">
    <property type="entry name" value="retropepsin_like"/>
    <property type="match status" value="1"/>
</dbReference>
<dbReference type="PANTHER" id="PTHR37984:SF5">
    <property type="entry name" value="PROTEIN NYNRIN-LIKE"/>
    <property type="match status" value="1"/>
</dbReference>
<keyword evidence="8" id="KW-0479">Metal-binding</keyword>
<feature type="domain" description="CCHC-type" evidence="10">
    <location>
        <begin position="104"/>
        <end position="119"/>
    </location>
</feature>
<dbReference type="PROSITE" id="PS50158">
    <property type="entry name" value="ZF_CCHC"/>
    <property type="match status" value="1"/>
</dbReference>
<dbReference type="Pfam" id="PF08284">
    <property type="entry name" value="RVP_2"/>
    <property type="match status" value="1"/>
</dbReference>
<keyword evidence="7" id="KW-0695">RNA-directed DNA polymerase</keyword>